<dbReference type="OrthoDB" id="223969at2157"/>
<dbReference type="Proteomes" id="UP000451471">
    <property type="component" value="Unassembled WGS sequence"/>
</dbReference>
<evidence type="ECO:0000313" key="2">
    <source>
        <dbReference type="Proteomes" id="UP000451471"/>
    </source>
</evidence>
<protein>
    <submittedName>
        <fullName evidence="1">Uncharacterized protein</fullName>
    </submittedName>
</protein>
<dbReference type="AlphaFoldDB" id="A0A6B0GQ59"/>
<sequence length="130" mass="14001">MSGATTVREVLLDSSDQRACRTVWEAVQQDTLDTAASVDLVETLRVCSGDLCLVGHDGLADVYVRHDPNRGFERLTIWPPWNVTDYDGGGSRSEFVSLLDSLTAPELLTVADSPFAHGGVLSSLPGLGWP</sequence>
<keyword evidence="2" id="KW-1185">Reference proteome</keyword>
<dbReference type="RefSeq" id="WP_158203966.1">
    <property type="nucleotide sequence ID" value="NZ_WSZK01000015.1"/>
</dbReference>
<proteinExistence type="predicted"/>
<comment type="caution">
    <text evidence="1">The sequence shown here is derived from an EMBL/GenBank/DDBJ whole genome shotgun (WGS) entry which is preliminary data.</text>
</comment>
<gene>
    <name evidence="1" type="ORF">GQS65_07085</name>
</gene>
<organism evidence="1 2">
    <name type="scientific">Halomarina oriensis</name>
    <dbReference type="NCBI Taxonomy" id="671145"/>
    <lineage>
        <taxon>Archaea</taxon>
        <taxon>Methanobacteriati</taxon>
        <taxon>Methanobacteriota</taxon>
        <taxon>Stenosarchaea group</taxon>
        <taxon>Halobacteria</taxon>
        <taxon>Halobacteriales</taxon>
        <taxon>Natronomonadaceae</taxon>
        <taxon>Halomarina</taxon>
    </lineage>
</organism>
<reference evidence="1 2" key="1">
    <citation type="submission" date="2019-12" db="EMBL/GenBank/DDBJ databases">
        <title>Halocatena pleomorpha gen. nov. sp. nov., an extremely halophilic archaeon of family Halobacteriaceae isolated from saltpan soil.</title>
        <authorList>
            <person name="Pal Y."/>
            <person name="Verma A."/>
            <person name="Krishnamurthi S."/>
            <person name="Kumar P."/>
        </authorList>
    </citation>
    <scope>NUCLEOTIDE SEQUENCE [LARGE SCALE GENOMIC DNA]</scope>
    <source>
        <strain evidence="1 2">JCM 16495</strain>
    </source>
</reference>
<name>A0A6B0GQ59_9EURY</name>
<evidence type="ECO:0000313" key="1">
    <source>
        <dbReference type="EMBL" id="MWG34255.1"/>
    </source>
</evidence>
<accession>A0A6B0GQ59</accession>
<dbReference type="EMBL" id="WSZK01000015">
    <property type="protein sequence ID" value="MWG34255.1"/>
    <property type="molecule type" value="Genomic_DNA"/>
</dbReference>